<comment type="similarity">
    <text evidence="1">Belongs to the UPF0065 (bug) family.</text>
</comment>
<comment type="caution">
    <text evidence="2">The sequence shown here is derived from an EMBL/GenBank/DDBJ whole genome shotgun (WGS) entry which is preliminary data.</text>
</comment>
<accession>A0ABU8B3V3</accession>
<evidence type="ECO:0000256" key="1">
    <source>
        <dbReference type="ARBA" id="ARBA00006987"/>
    </source>
</evidence>
<dbReference type="RefSeq" id="WP_334477645.1">
    <property type="nucleotide sequence ID" value="NZ_JAZHRV010000001.1"/>
</dbReference>
<name>A0ABU8B3V3_9BRAD</name>
<reference evidence="2 3" key="1">
    <citation type="submission" date="2024-02" db="EMBL/GenBank/DDBJ databases">
        <title>Adaptive strategies in a cosmopolitan and abundant soil bacterium.</title>
        <authorList>
            <person name="Carini P."/>
        </authorList>
    </citation>
    <scope>NUCLEOTIDE SEQUENCE [LARGE SCALE GENOMIC DNA]</scope>
    <source>
        <strain evidence="2 3">AZCC 1608</strain>
    </source>
</reference>
<evidence type="ECO:0000313" key="2">
    <source>
        <dbReference type="EMBL" id="MEH2553215.1"/>
    </source>
</evidence>
<sequence length="325" mass="34654">MNRRQFVAAMIGSVAAGPAARAQTYPARPITFIVPYSAGGPLDATARLVGEGLSRRVGQAVVVENRTGASGMLGANAVAKAQPDGYTLLFTVIDTQVNNVALFKTIAYDPVKDFAPITQAFLAPMILVAGAKFSARTPQQFAEQVKTSGQPLAYGSWGIGGSAHLAGEALWNRHFRLGMTHVPYRGEAPIVNDLLSGQIPVSFASIANTRQHIETGALRSLAVSGTKRSSALPDLPTLTELGFTDPVFKIGVWLGAFAPGQTPPPIVDRLSQEMRAVVRSPEVSDRMVRLGFEPVASTPEEFARSLETEIATIKAVFRDLGIEQQ</sequence>
<dbReference type="InterPro" id="IPR005064">
    <property type="entry name" value="BUG"/>
</dbReference>
<dbReference type="PANTHER" id="PTHR42928:SF5">
    <property type="entry name" value="BLR1237 PROTEIN"/>
    <property type="match status" value="1"/>
</dbReference>
<gene>
    <name evidence="2" type="ORF">V1286_000744</name>
</gene>
<evidence type="ECO:0000313" key="3">
    <source>
        <dbReference type="Proteomes" id="UP001364224"/>
    </source>
</evidence>
<dbReference type="PIRSF" id="PIRSF017082">
    <property type="entry name" value="YflP"/>
    <property type="match status" value="1"/>
</dbReference>
<dbReference type="CDD" id="cd07012">
    <property type="entry name" value="PBP2_Bug_TTT"/>
    <property type="match status" value="1"/>
</dbReference>
<dbReference type="EMBL" id="JAZHRV010000001">
    <property type="protein sequence ID" value="MEH2553215.1"/>
    <property type="molecule type" value="Genomic_DNA"/>
</dbReference>
<keyword evidence="3" id="KW-1185">Reference proteome</keyword>
<dbReference type="Gene3D" id="3.40.190.10">
    <property type="entry name" value="Periplasmic binding protein-like II"/>
    <property type="match status" value="1"/>
</dbReference>
<dbReference type="Pfam" id="PF03401">
    <property type="entry name" value="TctC"/>
    <property type="match status" value="1"/>
</dbReference>
<organism evidence="2 3">
    <name type="scientific">Bradyrhizobium algeriense</name>
    <dbReference type="NCBI Taxonomy" id="634784"/>
    <lineage>
        <taxon>Bacteria</taxon>
        <taxon>Pseudomonadati</taxon>
        <taxon>Pseudomonadota</taxon>
        <taxon>Alphaproteobacteria</taxon>
        <taxon>Hyphomicrobiales</taxon>
        <taxon>Nitrobacteraceae</taxon>
        <taxon>Bradyrhizobium</taxon>
    </lineage>
</organism>
<dbReference type="InterPro" id="IPR042100">
    <property type="entry name" value="Bug_dom1"/>
</dbReference>
<keyword evidence="2" id="KW-0675">Receptor</keyword>
<dbReference type="Proteomes" id="UP001364224">
    <property type="component" value="Unassembled WGS sequence"/>
</dbReference>
<dbReference type="SUPFAM" id="SSF53850">
    <property type="entry name" value="Periplasmic binding protein-like II"/>
    <property type="match status" value="1"/>
</dbReference>
<proteinExistence type="inferred from homology"/>
<dbReference type="PANTHER" id="PTHR42928">
    <property type="entry name" value="TRICARBOXYLATE-BINDING PROTEIN"/>
    <property type="match status" value="1"/>
</dbReference>
<dbReference type="Gene3D" id="3.40.190.150">
    <property type="entry name" value="Bordetella uptake gene, domain 1"/>
    <property type="match status" value="1"/>
</dbReference>
<protein>
    <submittedName>
        <fullName evidence="2">Tripartite-type tricarboxylate transporter receptor subunit TctC</fullName>
    </submittedName>
</protein>